<dbReference type="PROSITE" id="PS00092">
    <property type="entry name" value="N6_MTASE"/>
    <property type="match status" value="1"/>
</dbReference>
<dbReference type="RefSeq" id="WP_222608338.1">
    <property type="nucleotide sequence ID" value="NZ_CP081958.1"/>
</dbReference>
<dbReference type="InterPro" id="IPR029464">
    <property type="entry name" value="HSDR_N"/>
</dbReference>
<feature type="domain" description="Type II methyltransferase M.TaqI-like" evidence="7">
    <location>
        <begin position="474"/>
        <end position="665"/>
    </location>
</feature>
<dbReference type="GeneID" id="67177515"/>
<evidence type="ECO:0000256" key="6">
    <source>
        <dbReference type="SAM" id="Coils"/>
    </source>
</evidence>
<dbReference type="PANTHER" id="PTHR33841">
    <property type="entry name" value="DNA METHYLTRANSFERASE YEEA-RELATED"/>
    <property type="match status" value="1"/>
</dbReference>
<dbReference type="Pfam" id="PF13588">
    <property type="entry name" value="HSDR_N_2"/>
    <property type="match status" value="1"/>
</dbReference>
<comment type="catalytic activity">
    <reaction evidence="5">
        <text>a 2'-deoxyadenosine in DNA + S-adenosyl-L-methionine = an N(6)-methyl-2'-deoxyadenosine in DNA + S-adenosyl-L-homocysteine + H(+)</text>
        <dbReference type="Rhea" id="RHEA:15197"/>
        <dbReference type="Rhea" id="RHEA-COMP:12418"/>
        <dbReference type="Rhea" id="RHEA-COMP:12419"/>
        <dbReference type="ChEBI" id="CHEBI:15378"/>
        <dbReference type="ChEBI" id="CHEBI:57856"/>
        <dbReference type="ChEBI" id="CHEBI:59789"/>
        <dbReference type="ChEBI" id="CHEBI:90615"/>
        <dbReference type="ChEBI" id="CHEBI:90616"/>
        <dbReference type="EC" id="2.1.1.72"/>
    </reaction>
</comment>
<accession>A0A8T8WFA6</accession>
<evidence type="ECO:0000259" key="7">
    <source>
        <dbReference type="Pfam" id="PF07669"/>
    </source>
</evidence>
<keyword evidence="10" id="KW-1185">Reference proteome</keyword>
<dbReference type="REBASE" id="570922">
    <property type="entry name" value="Hma109044ORF5195P"/>
</dbReference>
<dbReference type="InterPro" id="IPR011639">
    <property type="entry name" value="MethylTrfase_TaqI-like_dom"/>
</dbReference>
<feature type="coiled-coil region" evidence="6">
    <location>
        <begin position="1115"/>
        <end position="1149"/>
    </location>
</feature>
<keyword evidence="2 9" id="KW-0489">Methyltransferase</keyword>
<dbReference type="GO" id="GO:0003676">
    <property type="term" value="F:nucleic acid binding"/>
    <property type="evidence" value="ECO:0007669"/>
    <property type="project" value="InterPro"/>
</dbReference>
<organism evidence="9 10">
    <name type="scientific">Halobaculum magnesiiphilum</name>
    <dbReference type="NCBI Taxonomy" id="1017351"/>
    <lineage>
        <taxon>Archaea</taxon>
        <taxon>Methanobacteriati</taxon>
        <taxon>Methanobacteriota</taxon>
        <taxon>Stenosarchaea group</taxon>
        <taxon>Halobacteria</taxon>
        <taxon>Halobacteriales</taxon>
        <taxon>Haloferacaceae</taxon>
        <taxon>Halobaculum</taxon>
    </lineage>
</organism>
<dbReference type="GO" id="GO:0032259">
    <property type="term" value="P:methylation"/>
    <property type="evidence" value="ECO:0007669"/>
    <property type="project" value="UniProtKB-KW"/>
</dbReference>
<evidence type="ECO:0000259" key="8">
    <source>
        <dbReference type="Pfam" id="PF13588"/>
    </source>
</evidence>
<proteinExistence type="predicted"/>
<keyword evidence="6" id="KW-0175">Coiled coil</keyword>
<keyword evidence="4" id="KW-0949">S-adenosyl-L-methionine</keyword>
<dbReference type="InterPro" id="IPR029063">
    <property type="entry name" value="SAM-dependent_MTases_sf"/>
</dbReference>
<dbReference type="InterPro" id="IPR002052">
    <property type="entry name" value="DNA_methylase_N6_adenine_CS"/>
</dbReference>
<dbReference type="Gene3D" id="3.40.50.150">
    <property type="entry name" value="Vaccinia Virus protein VP39"/>
    <property type="match status" value="1"/>
</dbReference>
<sequence length="1169" mass="136022">MPDALLADLLEAFHEIHGEVRSEGSEFDFRYSLVDHLFTDALGWSRQEGEGHVNFEDDRKDVLCYDDSDPPFPVIVCETKRPSHDLGLSDVDQLETYMVGVGSAEYGILTNGHEFRIYEYSSSDRELSSVGGFSVDDVAEAESPADLGSEEQETLGALEYFHHDRFTNVGDADYFQQRAKEVPVQYQPGTDDEGYELFLEAVKQSLDELSSVMARFFDDYRDRPEDSYPREFLDTTFPDWKSWREYTGKSDDAKQTFCRETAYILLNRALFARIAEDKEIVGNTRLSGRGMADALGQGDERPYLEALMDTYDRIDDHYGDLYELGIFDWWWVSRDKRQRFDADEERRQEDLEDDLDYRLGEVFKRLNRFDFEYVNRDILGHVYEDYLPQDERKELGEYYTPIEVIRYMLDETGYKPTEGIGRQKILDPACGSGGFLTEACERLIQHYIRKFGRESVHYLDAEEARTILERIEDNLYGIDINPFAVHITQINLLFRTVDLYDKVTEQDPSYTMDGFEIHVADTLTPTVLEKQEGGTEDEGQQSQITQFANYNGRAQAFIDDRDAVDRIKDEIEFDVVVANPPYVRTQNISGPKEEYAERYSTVESKSFDIYVPFIERGLEWLTDDGSLSYICPNRLLTHEYAESVREHLADEPLTHLIDFKDVEVFDAATPYPCIVSVDRDEPVDRDVHCARFAHEREGVLDEIYHLEDWETPEDVDEYDLFTYPKETLREDNADNYLPSWKPMPMESERRVFESIRESSSFRLQQVSSEVFVGIQTSANPVYLGFIEGDVDPDDGVVQFRAKGDDEAQPVEKSVLRRLLRGPEIDRWGVDWEGLWLIFPYDADDGDPDLLSEETLRTDYEHTWEFLQDHKSYLQDRDVQDDHWWAFGRRQNIDKMEPDKIMTNIMSSYSRFVADTDGEYYFLGGGNAGGYGVQLMQEYAPTSEDHLYYVALLNSSVLEFYHKHIAPIFGGKYYSYNKRYLEPHPVVVPDNASDEAVEELAEQVKETREQITDLEYRTDDVRNYLPDYDRDSSVLDLAQSINLDGDDYRQGPIRKDVKMDVETAEEVYQVVMKRSHEMGFESELVRDFVFELLTAQDRRLTRSEILGMDTPTRDDVVDLMEEYRGDEDKIEELNEEFDRLRGELDETILSDVYELSEEDAEVVDEFLKVW</sequence>
<dbReference type="Pfam" id="PF07669">
    <property type="entry name" value="Eco57I"/>
    <property type="match status" value="1"/>
</dbReference>
<dbReference type="InterPro" id="IPR050953">
    <property type="entry name" value="N4_N6_ade-DNA_methylase"/>
</dbReference>
<dbReference type="Proteomes" id="UP000826254">
    <property type="component" value="Chromosome"/>
</dbReference>
<dbReference type="PRINTS" id="PR00507">
    <property type="entry name" value="N12N6MTFRASE"/>
</dbReference>
<dbReference type="EMBL" id="CP081958">
    <property type="protein sequence ID" value="QZP38538.1"/>
    <property type="molecule type" value="Genomic_DNA"/>
</dbReference>
<evidence type="ECO:0000256" key="5">
    <source>
        <dbReference type="ARBA" id="ARBA00047942"/>
    </source>
</evidence>
<evidence type="ECO:0000256" key="1">
    <source>
        <dbReference type="ARBA" id="ARBA00011900"/>
    </source>
</evidence>
<reference evidence="9 10" key="1">
    <citation type="journal article" date="2021" name="Int. J. Syst. Evol. Microbiol.">
        <title>Halobaculum halophilum sp. nov. and Halobaculum salinum sp. nov., isolated from salt lake and saline soil.</title>
        <authorList>
            <person name="Cui H.L."/>
            <person name="Shi X.W."/>
            <person name="Yin X.M."/>
            <person name="Yang X.Y."/>
            <person name="Hou J."/>
            <person name="Zhu L."/>
        </authorList>
    </citation>
    <scope>NUCLEOTIDE SEQUENCE [LARGE SCALE GENOMIC DNA]</scope>
    <source>
        <strain evidence="9 10">NBRC 109044</strain>
    </source>
</reference>
<evidence type="ECO:0000313" key="10">
    <source>
        <dbReference type="Proteomes" id="UP000826254"/>
    </source>
</evidence>
<dbReference type="GO" id="GO:0009007">
    <property type="term" value="F:site-specific DNA-methyltransferase (adenine-specific) activity"/>
    <property type="evidence" value="ECO:0007669"/>
    <property type="project" value="UniProtKB-EC"/>
</dbReference>
<feature type="domain" description="Type I restriction enzyme R protein N-terminal" evidence="8">
    <location>
        <begin position="53"/>
        <end position="125"/>
    </location>
</feature>
<dbReference type="AlphaFoldDB" id="A0A8T8WFA6"/>
<dbReference type="PANTHER" id="PTHR33841:SF1">
    <property type="entry name" value="DNA METHYLTRANSFERASE A"/>
    <property type="match status" value="1"/>
</dbReference>
<evidence type="ECO:0000256" key="3">
    <source>
        <dbReference type="ARBA" id="ARBA00022679"/>
    </source>
</evidence>
<evidence type="ECO:0000313" key="9">
    <source>
        <dbReference type="EMBL" id="QZP38538.1"/>
    </source>
</evidence>
<gene>
    <name evidence="9" type="ORF">K6T50_05195</name>
</gene>
<dbReference type="KEGG" id="hmp:K6T50_05195"/>
<evidence type="ECO:0000256" key="2">
    <source>
        <dbReference type="ARBA" id="ARBA00022603"/>
    </source>
</evidence>
<dbReference type="GO" id="GO:0006304">
    <property type="term" value="P:DNA modification"/>
    <property type="evidence" value="ECO:0007669"/>
    <property type="project" value="InterPro"/>
</dbReference>
<dbReference type="SUPFAM" id="SSF53335">
    <property type="entry name" value="S-adenosyl-L-methionine-dependent methyltransferases"/>
    <property type="match status" value="1"/>
</dbReference>
<name>A0A8T8WFA6_9EURY</name>
<protein>
    <recommendedName>
        <fullName evidence="1">site-specific DNA-methyltransferase (adenine-specific)</fullName>
        <ecNumber evidence="1">2.1.1.72</ecNumber>
    </recommendedName>
</protein>
<dbReference type="EC" id="2.1.1.72" evidence="1"/>
<evidence type="ECO:0000256" key="4">
    <source>
        <dbReference type="ARBA" id="ARBA00022691"/>
    </source>
</evidence>
<keyword evidence="3" id="KW-0808">Transferase</keyword>